<dbReference type="Gene3D" id="1.10.3230.30">
    <property type="entry name" value="Phage gp6-like head-tail connector protein"/>
    <property type="match status" value="1"/>
</dbReference>
<dbReference type="CDD" id="cd08054">
    <property type="entry name" value="gp6"/>
    <property type="match status" value="1"/>
</dbReference>
<dbReference type="EMBL" id="LAZR01001033">
    <property type="protein sequence ID" value="KKN52114.1"/>
    <property type="molecule type" value="Genomic_DNA"/>
</dbReference>
<evidence type="ECO:0000313" key="1">
    <source>
        <dbReference type="EMBL" id="KKN52114.1"/>
    </source>
</evidence>
<dbReference type="AlphaFoldDB" id="A0A0F9RB35"/>
<name>A0A0F9RB35_9ZZZZ</name>
<sequence>MFYERTSEGDPPIDIAVVKQHLKVRSGAENELLAIYLKAAVTAGEKYTSRDFSVGTWKVTVDEFVELQCLYRSPIVTVTSITHLVDDSAVAVATSIWYFNRGHQWSEVRLKESQEWPTDTDVRNGAIVATFTTDPGKRYIGGMKLGLLKHIAFLYENRGDFQPGKNDIKDSGASIHYDQFRISRV</sequence>
<comment type="caution">
    <text evidence="1">The sequence shown here is derived from an EMBL/GenBank/DDBJ whole genome shotgun (WGS) entry which is preliminary data.</text>
</comment>
<accession>A0A0F9RB35</accession>
<proteinExistence type="predicted"/>
<gene>
    <name evidence="1" type="ORF">LCGC14_0615880</name>
</gene>
<organism evidence="1">
    <name type="scientific">marine sediment metagenome</name>
    <dbReference type="NCBI Taxonomy" id="412755"/>
    <lineage>
        <taxon>unclassified sequences</taxon>
        <taxon>metagenomes</taxon>
        <taxon>ecological metagenomes</taxon>
    </lineage>
</organism>
<reference evidence="1" key="1">
    <citation type="journal article" date="2015" name="Nature">
        <title>Complex archaea that bridge the gap between prokaryotes and eukaryotes.</title>
        <authorList>
            <person name="Spang A."/>
            <person name="Saw J.H."/>
            <person name="Jorgensen S.L."/>
            <person name="Zaremba-Niedzwiedzka K."/>
            <person name="Martijn J."/>
            <person name="Lind A.E."/>
            <person name="van Eijk R."/>
            <person name="Schleper C."/>
            <person name="Guy L."/>
            <person name="Ettema T.J."/>
        </authorList>
    </citation>
    <scope>NUCLEOTIDE SEQUENCE</scope>
</reference>
<protein>
    <submittedName>
        <fullName evidence="1">Uncharacterized protein</fullName>
    </submittedName>
</protein>